<keyword evidence="3" id="KW-0479">Metal-binding</keyword>
<keyword evidence="4 10" id="KW-0378">Hydrolase</keyword>
<comment type="pathway">
    <text evidence="5">Cofactor biosynthesis; nicotinate biosynthesis; nicotinate from nicotinamide: step 1/1.</text>
</comment>
<dbReference type="Gene3D" id="3.40.50.850">
    <property type="entry name" value="Isochorismatase-like"/>
    <property type="match status" value="1"/>
</dbReference>
<evidence type="ECO:0000256" key="8">
    <source>
        <dbReference type="ARBA" id="ARBA00072277"/>
    </source>
</evidence>
<evidence type="ECO:0000313" key="10">
    <source>
        <dbReference type="EMBL" id="MBW8638130.1"/>
    </source>
</evidence>
<dbReference type="GO" id="GO:0019363">
    <property type="term" value="P:pyridine nucleotide biosynthetic process"/>
    <property type="evidence" value="ECO:0007669"/>
    <property type="project" value="UniProtKB-KW"/>
</dbReference>
<reference evidence="10" key="1">
    <citation type="submission" date="2021-08" db="EMBL/GenBank/DDBJ databases">
        <title>Hoeflea bacterium WL0058 sp. nov., isolated from the sediment.</title>
        <authorList>
            <person name="Wang L."/>
            <person name="Zhang D."/>
        </authorList>
    </citation>
    <scope>NUCLEOTIDE SEQUENCE</scope>
    <source>
        <strain evidence="10">WL0058</strain>
    </source>
</reference>
<dbReference type="EMBL" id="JAICBX010000002">
    <property type="protein sequence ID" value="MBW8638130.1"/>
    <property type="molecule type" value="Genomic_DNA"/>
</dbReference>
<dbReference type="InterPro" id="IPR036380">
    <property type="entry name" value="Isochorismatase-like_sf"/>
</dbReference>
<dbReference type="InterPro" id="IPR000868">
    <property type="entry name" value="Isochorismatase-like_dom"/>
</dbReference>
<evidence type="ECO:0000256" key="5">
    <source>
        <dbReference type="ARBA" id="ARBA00037900"/>
    </source>
</evidence>
<dbReference type="Proteomes" id="UP001196509">
    <property type="component" value="Unassembled WGS sequence"/>
</dbReference>
<dbReference type="InterPro" id="IPR052347">
    <property type="entry name" value="Isochorismatase_Nicotinamidase"/>
</dbReference>
<feature type="domain" description="Isochorismatase-like" evidence="9">
    <location>
        <begin position="6"/>
        <end position="203"/>
    </location>
</feature>
<keyword evidence="11" id="KW-1185">Reference proteome</keyword>
<keyword evidence="2" id="KW-0662">Pyridine nucleotide biosynthesis</keyword>
<evidence type="ECO:0000256" key="6">
    <source>
        <dbReference type="ARBA" id="ARBA00039017"/>
    </source>
</evidence>
<evidence type="ECO:0000256" key="2">
    <source>
        <dbReference type="ARBA" id="ARBA00022642"/>
    </source>
</evidence>
<dbReference type="PANTHER" id="PTHR11080">
    <property type="entry name" value="PYRAZINAMIDASE/NICOTINAMIDASE"/>
    <property type="match status" value="1"/>
</dbReference>
<evidence type="ECO:0000256" key="7">
    <source>
        <dbReference type="ARBA" id="ARBA00043224"/>
    </source>
</evidence>
<comment type="similarity">
    <text evidence="1">Belongs to the isochorismatase family.</text>
</comment>
<evidence type="ECO:0000313" key="11">
    <source>
        <dbReference type="Proteomes" id="UP001196509"/>
    </source>
</evidence>
<name>A0AAE2ZNR9_9HYPH</name>
<dbReference type="AlphaFoldDB" id="A0AAE2ZNR9"/>
<proteinExistence type="inferred from homology"/>
<comment type="caution">
    <text evidence="10">The sequence shown here is derived from an EMBL/GenBank/DDBJ whole genome shotgun (WGS) entry which is preliminary data.</text>
</comment>
<dbReference type="NCBIfam" id="NF008623">
    <property type="entry name" value="PRK11609.1"/>
    <property type="match status" value="1"/>
</dbReference>
<dbReference type="PANTHER" id="PTHR11080:SF2">
    <property type="entry name" value="LD05707P"/>
    <property type="match status" value="1"/>
</dbReference>
<gene>
    <name evidence="10" type="primary">pncA</name>
    <name evidence="10" type="ORF">K1W69_13115</name>
</gene>
<dbReference type="SUPFAM" id="SSF52499">
    <property type="entry name" value="Isochorismatase-like hydrolases"/>
    <property type="match status" value="1"/>
</dbReference>
<evidence type="ECO:0000256" key="3">
    <source>
        <dbReference type="ARBA" id="ARBA00022723"/>
    </source>
</evidence>
<evidence type="ECO:0000256" key="4">
    <source>
        <dbReference type="ARBA" id="ARBA00022801"/>
    </source>
</evidence>
<dbReference type="RefSeq" id="WP_220228782.1">
    <property type="nucleotide sequence ID" value="NZ_JAICBX010000002.1"/>
</dbReference>
<dbReference type="GO" id="GO:0008936">
    <property type="term" value="F:nicotinamidase activity"/>
    <property type="evidence" value="ECO:0007669"/>
    <property type="project" value="UniProtKB-EC"/>
</dbReference>
<protein>
    <recommendedName>
        <fullName evidence="8">Nicotinamidase</fullName>
        <ecNumber evidence="6">3.5.1.19</ecNumber>
    </recommendedName>
    <alternativeName>
        <fullName evidence="7">Nicotinamide deamidase</fullName>
    </alternativeName>
</protein>
<dbReference type="GO" id="GO:0046872">
    <property type="term" value="F:metal ion binding"/>
    <property type="evidence" value="ECO:0007669"/>
    <property type="project" value="UniProtKB-KW"/>
</dbReference>
<dbReference type="Pfam" id="PF00857">
    <property type="entry name" value="Isochorismatase"/>
    <property type="match status" value="1"/>
</dbReference>
<dbReference type="FunFam" id="3.40.50.850:FF:000006">
    <property type="entry name" value="Bifunctional pyrazinamidase/nicotinamidase"/>
    <property type="match status" value="1"/>
</dbReference>
<evidence type="ECO:0000256" key="1">
    <source>
        <dbReference type="ARBA" id="ARBA00006336"/>
    </source>
</evidence>
<evidence type="ECO:0000259" key="9">
    <source>
        <dbReference type="Pfam" id="PF00857"/>
    </source>
</evidence>
<dbReference type="EC" id="3.5.1.19" evidence="6"/>
<organism evidence="10 11">
    <name type="scientific">Flavimaribacter sediminis</name>
    <dbReference type="NCBI Taxonomy" id="2865987"/>
    <lineage>
        <taxon>Bacteria</taxon>
        <taxon>Pseudomonadati</taxon>
        <taxon>Pseudomonadota</taxon>
        <taxon>Alphaproteobacteria</taxon>
        <taxon>Hyphomicrobiales</taxon>
        <taxon>Rhizobiaceae</taxon>
        <taxon>Flavimaribacter</taxon>
    </lineage>
</organism>
<dbReference type="CDD" id="cd01011">
    <property type="entry name" value="nicotinamidase"/>
    <property type="match status" value="1"/>
</dbReference>
<sequence length="205" mass="22568">MIDDTSALLIIDVQKDFCPGGALAVEEGHAVAAVINGIQDRFPLRVLTQDWHPADHMSFADNQGVEPFSVTEVHYGDQVMWPRHCVQGSEGAAFHEDLDTDRADLVIRKGMRPEIDSYSAFFENDRTTRTGLSGYLKDRAVETVYVTGLATDFCVYYSAIDAIKEGFSVVLVTDACRHIDLDGSLAAAMADMKEKGVKFVTSDEL</sequence>
<accession>A0AAE2ZNR9</accession>